<comment type="caution">
    <text evidence="12">The sequence shown here is derived from an EMBL/GenBank/DDBJ whole genome shotgun (WGS) entry which is preliminary data.</text>
</comment>
<keyword evidence="8 9" id="KW-0804">Transcription</keyword>
<reference evidence="12" key="1">
    <citation type="journal article" date="2020" name="bioRxiv">
        <title>A rank-normalized archaeal taxonomy based on genome phylogeny resolves widespread incomplete and uneven classifications.</title>
        <authorList>
            <person name="Rinke C."/>
            <person name="Chuvochina M."/>
            <person name="Mussig A.J."/>
            <person name="Chaumeil P.-A."/>
            <person name="Waite D.W."/>
            <person name="Whitman W.B."/>
            <person name="Parks D.H."/>
            <person name="Hugenholtz P."/>
        </authorList>
    </citation>
    <scope>NUCLEOTIDE SEQUENCE</scope>
    <source>
        <strain evidence="12">UBA8853</strain>
    </source>
</reference>
<keyword evidence="9" id="KW-0271">Exosome</keyword>
<dbReference type="GO" id="GO:0000428">
    <property type="term" value="C:DNA-directed RNA polymerase complex"/>
    <property type="evidence" value="ECO:0007669"/>
    <property type="project" value="UniProtKB-KW"/>
</dbReference>
<dbReference type="NCBIfam" id="NF003108">
    <property type="entry name" value="PRK04031.1-1"/>
    <property type="match status" value="1"/>
</dbReference>
<keyword evidence="6" id="KW-0479">Metal-binding</keyword>
<dbReference type="PROSITE" id="PS50880">
    <property type="entry name" value="TOPRIM"/>
    <property type="match status" value="1"/>
</dbReference>
<comment type="subunit">
    <text evidence="9">Forms a ternary complex with MCM helicase and DNA. Component of the archaeal exosome complex.</text>
</comment>
<feature type="compositionally biased region" description="Basic and acidic residues" evidence="10">
    <location>
        <begin position="280"/>
        <end position="289"/>
    </location>
</feature>
<comment type="function">
    <text evidence="9">RNA polymerase that catalyzes the synthesis of short RNA molecules used as primers for DNA polymerase during DNA replication. Also part of the exosome, which is a complex involved in RNA degradation. Acts as a poly(A)-binding protein that enhances the interaction between heteropolymeric, adenine-rich transcripts and the exosome.</text>
</comment>
<evidence type="ECO:0000256" key="5">
    <source>
        <dbReference type="ARBA" id="ARBA00022705"/>
    </source>
</evidence>
<dbReference type="Pfam" id="PF13662">
    <property type="entry name" value="Toprim_4"/>
    <property type="match status" value="1"/>
</dbReference>
<organism evidence="12 13">
    <name type="scientific">Methanopyrus kandleri</name>
    <dbReference type="NCBI Taxonomy" id="2320"/>
    <lineage>
        <taxon>Archaea</taxon>
        <taxon>Methanobacteriati</taxon>
        <taxon>Methanobacteriota</taxon>
        <taxon>Methanomada group</taxon>
        <taxon>Methanopyri</taxon>
        <taxon>Methanopyrales</taxon>
        <taxon>Methanopyraceae</taxon>
        <taxon>Methanopyrus</taxon>
    </lineage>
</organism>
<protein>
    <recommendedName>
        <fullName evidence="9">DNA primase DnaG</fullName>
        <ecNumber evidence="9">2.7.7.101</ecNumber>
    </recommendedName>
</protein>
<evidence type="ECO:0000256" key="10">
    <source>
        <dbReference type="SAM" id="MobiDB-lite"/>
    </source>
</evidence>
<dbReference type="SMR" id="A0A832WKI1"/>
<gene>
    <name evidence="9" type="primary">dnaG</name>
    <name evidence="12" type="ORF">HA336_02875</name>
</gene>
<keyword evidence="5 9" id="KW-0235">DNA replication</keyword>
<keyword evidence="2 9" id="KW-0639">Primosome</keyword>
<dbReference type="GO" id="GO:0006269">
    <property type="term" value="P:DNA replication, synthesis of primer"/>
    <property type="evidence" value="ECO:0007669"/>
    <property type="project" value="UniProtKB-UniRule"/>
</dbReference>
<dbReference type="Gene3D" id="3.40.1360.10">
    <property type="match status" value="1"/>
</dbReference>
<evidence type="ECO:0000256" key="4">
    <source>
        <dbReference type="ARBA" id="ARBA00022695"/>
    </source>
</evidence>
<dbReference type="InterPro" id="IPR034154">
    <property type="entry name" value="TOPRIM_DnaG/twinkle"/>
</dbReference>
<dbReference type="RefSeq" id="WP_011018987.1">
    <property type="nucleotide sequence ID" value="NZ_DUJS01000002.1"/>
</dbReference>
<feature type="region of interest" description="Disordered" evidence="10">
    <location>
        <begin position="280"/>
        <end position="322"/>
    </location>
</feature>
<keyword evidence="7" id="KW-0460">Magnesium</keyword>
<evidence type="ECO:0000256" key="6">
    <source>
        <dbReference type="ARBA" id="ARBA00022723"/>
    </source>
</evidence>
<dbReference type="PANTHER" id="PTHR30313">
    <property type="entry name" value="DNA PRIMASE"/>
    <property type="match status" value="1"/>
</dbReference>
<dbReference type="InterPro" id="IPR006171">
    <property type="entry name" value="TOPRIM_dom"/>
</dbReference>
<evidence type="ECO:0000256" key="2">
    <source>
        <dbReference type="ARBA" id="ARBA00022515"/>
    </source>
</evidence>
<dbReference type="GO" id="GO:0003899">
    <property type="term" value="F:DNA-directed RNA polymerase activity"/>
    <property type="evidence" value="ECO:0007669"/>
    <property type="project" value="UniProtKB-UniRule"/>
</dbReference>
<evidence type="ECO:0000256" key="8">
    <source>
        <dbReference type="ARBA" id="ARBA00023163"/>
    </source>
</evidence>
<keyword evidence="4 9" id="KW-0548">Nucleotidyltransferase</keyword>
<evidence type="ECO:0000313" key="13">
    <source>
        <dbReference type="Proteomes" id="UP000619545"/>
    </source>
</evidence>
<evidence type="ECO:0000313" key="12">
    <source>
        <dbReference type="EMBL" id="HII70160.1"/>
    </source>
</evidence>
<dbReference type="GO" id="GO:0000178">
    <property type="term" value="C:exosome (RNase complex)"/>
    <property type="evidence" value="ECO:0007669"/>
    <property type="project" value="UniProtKB-KW"/>
</dbReference>
<dbReference type="SMART" id="SM00493">
    <property type="entry name" value="TOPRIM"/>
    <property type="match status" value="1"/>
</dbReference>
<dbReference type="SUPFAM" id="SSF56731">
    <property type="entry name" value="DNA primase core"/>
    <property type="match status" value="1"/>
</dbReference>
<evidence type="ECO:0000256" key="7">
    <source>
        <dbReference type="ARBA" id="ARBA00022842"/>
    </source>
</evidence>
<dbReference type="EC" id="2.7.7.101" evidence="9"/>
<dbReference type="InterPro" id="IPR050219">
    <property type="entry name" value="DnaG_primase"/>
</dbReference>
<dbReference type="Proteomes" id="UP000619545">
    <property type="component" value="Unassembled WGS sequence"/>
</dbReference>
<evidence type="ECO:0000256" key="9">
    <source>
        <dbReference type="HAMAP-Rule" id="MF_00007"/>
    </source>
</evidence>
<sequence length="409" mass="45908">MSKGRTDYGNGAVKYVIRAKLRANGYVERPDVVGAIFGQTEGLLGDDLDLRRLLKTGRIGRIDVKLRNENGKTVGEIIVPSSLDRVETALVAAALEQVDRIGPCRAEVEVVSIDDIRKEKRERMIRRAREILREMVSEVTPDSSELVQKVKEAVEDVEVEEYKGLPAGPNVEDSDAIIVVEGRADVANLLRCGIKNVIAVEGTNVPEAIVELSKEKTVTAFVDGDRGGELILKELLQVADVDYVAKAPKGKEVEELTRKEIKRALERKVPVEEYLKEIGERPKDKEREKGKKPKPKKRPERRGRPRKKKARPKRGPQERRLLDRLKRLKGTFRAEFLDEGLKPVKEVELDELVEKLKSEDGVRAVVLDGVITRRLVEAAREKGVKYVVGVKEGDLDPEIKKDVKIITMS</sequence>
<dbReference type="GO" id="GO:0008143">
    <property type="term" value="F:poly(A) binding"/>
    <property type="evidence" value="ECO:0007669"/>
    <property type="project" value="InterPro"/>
</dbReference>
<dbReference type="GO" id="GO:0046872">
    <property type="term" value="F:metal ion binding"/>
    <property type="evidence" value="ECO:0007669"/>
    <property type="project" value="UniProtKB-KW"/>
</dbReference>
<dbReference type="HAMAP" id="MF_00007">
    <property type="entry name" value="DNA_primase_DnaG_arc"/>
    <property type="match status" value="1"/>
</dbReference>
<dbReference type="GeneID" id="1476718"/>
<dbReference type="AlphaFoldDB" id="A0A832WKI1"/>
<dbReference type="InterPro" id="IPR020607">
    <property type="entry name" value="Primase_DnaG_arc"/>
</dbReference>
<dbReference type="PANTHER" id="PTHR30313:SF2">
    <property type="entry name" value="DNA PRIMASE"/>
    <property type="match status" value="1"/>
</dbReference>
<accession>A0A832WKI1</accession>
<dbReference type="GO" id="GO:1990077">
    <property type="term" value="C:primosome complex"/>
    <property type="evidence" value="ECO:0007669"/>
    <property type="project" value="UniProtKB-KW"/>
</dbReference>
<dbReference type="GO" id="GO:0005737">
    <property type="term" value="C:cytoplasm"/>
    <property type="evidence" value="ECO:0007669"/>
    <property type="project" value="TreeGrafter"/>
</dbReference>
<evidence type="ECO:0000256" key="3">
    <source>
        <dbReference type="ARBA" id="ARBA00022679"/>
    </source>
</evidence>
<comment type="catalytic activity">
    <reaction evidence="9">
        <text>ssDNA + n NTP = ssDNA/pppN(pN)n-1 hybrid + (n-1) diphosphate.</text>
        <dbReference type="EC" id="2.7.7.101"/>
    </reaction>
</comment>
<keyword evidence="1 9" id="KW-0240">DNA-directed RNA polymerase</keyword>
<keyword evidence="3 9" id="KW-0808">Transferase</keyword>
<dbReference type="EMBL" id="DUJS01000002">
    <property type="protein sequence ID" value="HII70160.1"/>
    <property type="molecule type" value="Genomic_DNA"/>
</dbReference>
<evidence type="ECO:0000259" key="11">
    <source>
        <dbReference type="PROSITE" id="PS50880"/>
    </source>
</evidence>
<dbReference type="FunFam" id="3.40.1360.10:FF:000010">
    <property type="entry name" value="DNA primase DnaG"/>
    <property type="match status" value="1"/>
</dbReference>
<name>A0A832WKI1_9EURY</name>
<feature type="compositionally biased region" description="Basic residues" evidence="10">
    <location>
        <begin position="290"/>
        <end position="314"/>
    </location>
</feature>
<feature type="domain" description="Toprim" evidence="11">
    <location>
        <begin position="175"/>
        <end position="261"/>
    </location>
</feature>
<comment type="similarity">
    <text evidence="9">Belongs to the archaeal DnaG primase family.</text>
</comment>
<dbReference type="OMA" id="DRVGPCE"/>
<proteinExistence type="inferred from homology"/>
<dbReference type="CDD" id="cd01029">
    <property type="entry name" value="TOPRIM_primases"/>
    <property type="match status" value="1"/>
</dbReference>
<evidence type="ECO:0000256" key="1">
    <source>
        <dbReference type="ARBA" id="ARBA00022478"/>
    </source>
</evidence>